<dbReference type="PROSITE" id="PS51549">
    <property type="entry name" value="DM13"/>
    <property type="match status" value="1"/>
</dbReference>
<dbReference type="Pfam" id="PF18962">
    <property type="entry name" value="Por_Secre_tail"/>
    <property type="match status" value="1"/>
</dbReference>
<name>A0A239AGX6_9FLAO</name>
<evidence type="ECO:0000313" key="5">
    <source>
        <dbReference type="Proteomes" id="UP000198379"/>
    </source>
</evidence>
<dbReference type="NCBIfam" id="TIGR04183">
    <property type="entry name" value="Por_Secre_tail"/>
    <property type="match status" value="1"/>
</dbReference>
<dbReference type="Proteomes" id="UP000198379">
    <property type="component" value="Unassembled WGS sequence"/>
</dbReference>
<feature type="chain" id="PRO_5013348604" evidence="2">
    <location>
        <begin position="21"/>
        <end position="235"/>
    </location>
</feature>
<feature type="signal peptide" evidence="2">
    <location>
        <begin position="1"/>
        <end position="20"/>
    </location>
</feature>
<evidence type="ECO:0000259" key="3">
    <source>
        <dbReference type="PROSITE" id="PS51549"/>
    </source>
</evidence>
<reference evidence="4 5" key="1">
    <citation type="submission" date="2017-06" db="EMBL/GenBank/DDBJ databases">
        <authorList>
            <person name="Kim H.J."/>
            <person name="Triplett B.A."/>
        </authorList>
    </citation>
    <scope>NUCLEOTIDE SEQUENCE [LARGE SCALE GENOMIC DNA]</scope>
    <source>
        <strain evidence="4 5">DSM 25597</strain>
    </source>
</reference>
<sequence length="235" mass="25710">MKKTTIVLIAFILISTITQAQCFREGALAAVDDPQDYPVEGTAFLQFETDGSKQVIFADDFATVQGIELRVFLSTTERLDQGGTELEVTTEPLQDDNGGQDMNDPITGMKTFDVPDSVNLGDFTYIIIQCVQADVLWGRATLGDNEGADCSTLAVDANVFDSMDISPNPMKDQFSISGLTTQNNDMVIYDVLGKQVHTQQNITNQTIYVPSLKAGIYIMTISSGDQKTTKKLIIQ</sequence>
<dbReference type="EMBL" id="FZNY01000004">
    <property type="protein sequence ID" value="SNR94800.1"/>
    <property type="molecule type" value="Genomic_DNA"/>
</dbReference>
<dbReference type="OrthoDB" id="6395291at2"/>
<keyword evidence="1 2" id="KW-0732">Signal</keyword>
<accession>A0A239AGX6</accession>
<feature type="domain" description="DM13" evidence="3">
    <location>
        <begin position="26"/>
        <end position="143"/>
    </location>
</feature>
<dbReference type="AlphaFoldDB" id="A0A239AGX6"/>
<proteinExistence type="predicted"/>
<evidence type="ECO:0000313" key="4">
    <source>
        <dbReference type="EMBL" id="SNR94800.1"/>
    </source>
</evidence>
<dbReference type="InterPro" id="IPR026444">
    <property type="entry name" value="Secre_tail"/>
</dbReference>
<gene>
    <name evidence="4" type="ORF">SAMN06265376_104425</name>
</gene>
<organism evidence="4 5">
    <name type="scientific">Dokdonia pacifica</name>
    <dbReference type="NCBI Taxonomy" id="1627892"/>
    <lineage>
        <taxon>Bacteria</taxon>
        <taxon>Pseudomonadati</taxon>
        <taxon>Bacteroidota</taxon>
        <taxon>Flavobacteriia</taxon>
        <taxon>Flavobacteriales</taxon>
        <taxon>Flavobacteriaceae</taxon>
        <taxon>Dokdonia</taxon>
    </lineage>
</organism>
<evidence type="ECO:0000256" key="2">
    <source>
        <dbReference type="SAM" id="SignalP"/>
    </source>
</evidence>
<keyword evidence="5" id="KW-1185">Reference proteome</keyword>
<protein>
    <submittedName>
        <fullName evidence="4">Por secretion system C-terminal sorting domain-containing protein</fullName>
    </submittedName>
</protein>
<dbReference type="RefSeq" id="WP_089372213.1">
    <property type="nucleotide sequence ID" value="NZ_BMEP01000008.1"/>
</dbReference>
<dbReference type="InterPro" id="IPR019545">
    <property type="entry name" value="DM13_domain"/>
</dbReference>
<evidence type="ECO:0000256" key="1">
    <source>
        <dbReference type="ARBA" id="ARBA00022729"/>
    </source>
</evidence>